<keyword evidence="3" id="KW-1185">Reference proteome</keyword>
<evidence type="ECO:0000313" key="2">
    <source>
        <dbReference type="EMBL" id="QHI72049.1"/>
    </source>
</evidence>
<gene>
    <name evidence="2" type="ORF">Ami3637_06245</name>
</gene>
<dbReference type="AlphaFoldDB" id="A0A6P1MBH1"/>
<accession>A0A6P1MBH1</accession>
<name>A0A6P1MBH1_9FIRM</name>
<evidence type="ECO:0000313" key="3">
    <source>
        <dbReference type="Proteomes" id="UP000463883"/>
    </source>
</evidence>
<organism evidence="2 3">
    <name type="scientific">Aminipila terrae</name>
    <dbReference type="NCBI Taxonomy" id="2697030"/>
    <lineage>
        <taxon>Bacteria</taxon>
        <taxon>Bacillati</taxon>
        <taxon>Bacillota</taxon>
        <taxon>Clostridia</taxon>
        <taxon>Peptostreptococcales</taxon>
        <taxon>Anaerovoracaceae</taxon>
        <taxon>Aminipila</taxon>
    </lineage>
</organism>
<keyword evidence="1" id="KW-0812">Transmembrane</keyword>
<dbReference type="KEGG" id="amic:Ami3637_06245"/>
<dbReference type="Proteomes" id="UP000463883">
    <property type="component" value="Chromosome"/>
</dbReference>
<evidence type="ECO:0000256" key="1">
    <source>
        <dbReference type="SAM" id="Phobius"/>
    </source>
</evidence>
<reference evidence="2 3" key="1">
    <citation type="submission" date="2020-01" db="EMBL/GenBank/DDBJ databases">
        <title>Genomic analysis of Aminipila sp. CBA3637.</title>
        <authorList>
            <person name="Kim Y.B."/>
            <person name="Roh S.W."/>
        </authorList>
    </citation>
    <scope>NUCLEOTIDE SEQUENCE [LARGE SCALE GENOMIC DNA]</scope>
    <source>
        <strain evidence="2 3">CBA3637</strain>
    </source>
</reference>
<dbReference type="RefSeq" id="WP_162361819.1">
    <property type="nucleotide sequence ID" value="NZ_CP047591.1"/>
</dbReference>
<feature type="transmembrane region" description="Helical" evidence="1">
    <location>
        <begin position="73"/>
        <end position="93"/>
    </location>
</feature>
<keyword evidence="1" id="KW-1133">Transmembrane helix</keyword>
<protein>
    <submittedName>
        <fullName evidence="2">Uncharacterized protein</fullName>
    </submittedName>
</protein>
<feature type="transmembrane region" description="Helical" evidence="1">
    <location>
        <begin position="45"/>
        <end position="64"/>
    </location>
</feature>
<dbReference type="EMBL" id="CP047591">
    <property type="protein sequence ID" value="QHI72049.1"/>
    <property type="molecule type" value="Genomic_DNA"/>
</dbReference>
<feature type="transmembrane region" description="Helical" evidence="1">
    <location>
        <begin position="216"/>
        <end position="235"/>
    </location>
</feature>
<proteinExistence type="predicted"/>
<keyword evidence="1" id="KW-0472">Membrane</keyword>
<sequence>MHAVGEKIYLFLGNNIDKKYMDTVKKCISCDYHIWSLYHIATIKYLVLTVLCCISMSDLVYGFFHQLFQGKSVLYFASIKGIILAGTTLYLLFSSISSATGAVVSARKYLSYVLVPRHFKNPLQIWNPQVGTVSDSQITAALGRKYRNNVQVFYSGEPYYEIRAIDSLIISFGDNWISFLKRSLKYFIFFMDYSSKYLAACLESEIFEEKDRALNVSNAVFGILFVSAFFSKSFLDLKKSEQKFKICVSKDFIPKDKGKIALTKTFVEYCLSSDIFQWTDEADENKVFMLCGATFLGDTSNNNKVKILLKHFFNKQMVIPVKRFVAVPKDSEDGLLPYAADFQNMKYGIILGGAEQNLTLQYIINFANWHGDGRKVRLGIAENAFDDYMKKDFCIGTESLVYGVTNILNERADKKSGSMAEILGIEIKKRMFYSIYGYSAIITKMSVFNFIKHYEEHNPDRENTDAIPGKAKFTSYHIRYKVDIGNEHSLYSSSSAKEWDQNVINDEERLIEWLNKNPLKIVQAKTDYF</sequence>